<dbReference type="SUPFAM" id="SSF47769">
    <property type="entry name" value="SAM/Pointed domain"/>
    <property type="match status" value="1"/>
</dbReference>
<dbReference type="InterPro" id="IPR011990">
    <property type="entry name" value="TPR-like_helical_dom_sf"/>
</dbReference>
<reference evidence="4 5" key="1">
    <citation type="journal article" date="2024" name="Science">
        <title>Giant polyketide synthase enzymes in the biosynthesis of giant marine polyether toxins.</title>
        <authorList>
            <person name="Fallon T.R."/>
            <person name="Shende V.V."/>
            <person name="Wierzbicki I.H."/>
            <person name="Pendleton A.L."/>
            <person name="Watervoot N.F."/>
            <person name="Auber R.P."/>
            <person name="Gonzalez D.J."/>
            <person name="Wisecaver J.H."/>
            <person name="Moore B.S."/>
        </authorList>
    </citation>
    <scope>NUCLEOTIDE SEQUENCE [LARGE SCALE GENOMIC DNA]</scope>
    <source>
        <strain evidence="4 5">12B1</strain>
    </source>
</reference>
<evidence type="ECO:0000256" key="1">
    <source>
        <dbReference type="SAM" id="Coils"/>
    </source>
</evidence>
<dbReference type="SUPFAM" id="SSF48452">
    <property type="entry name" value="TPR-like"/>
    <property type="match status" value="1"/>
</dbReference>
<evidence type="ECO:0000259" key="3">
    <source>
        <dbReference type="PROSITE" id="PS50105"/>
    </source>
</evidence>
<organism evidence="4 5">
    <name type="scientific">Prymnesium parvum</name>
    <name type="common">Toxic golden alga</name>
    <dbReference type="NCBI Taxonomy" id="97485"/>
    <lineage>
        <taxon>Eukaryota</taxon>
        <taxon>Haptista</taxon>
        <taxon>Haptophyta</taxon>
        <taxon>Prymnesiophyceae</taxon>
        <taxon>Prymnesiales</taxon>
        <taxon>Prymnesiaceae</taxon>
        <taxon>Prymnesium</taxon>
    </lineage>
</organism>
<dbReference type="Proteomes" id="UP001515480">
    <property type="component" value="Unassembled WGS sequence"/>
</dbReference>
<dbReference type="SMART" id="SM00454">
    <property type="entry name" value="SAM"/>
    <property type="match status" value="1"/>
</dbReference>
<feature type="compositionally biased region" description="Polar residues" evidence="2">
    <location>
        <begin position="36"/>
        <end position="48"/>
    </location>
</feature>
<keyword evidence="5" id="KW-1185">Reference proteome</keyword>
<sequence length="620" mass="68919">MPLRSSGTTTVSTPPADTAAAPAPLPPPSAAWTMLSLDQQVRHSSSLDNEVRLRPSSALPKTKPHIAQQAHSNRPWSGPASRADRMKSSSSTPSLAVKSPAKTLSFWLSEVPSSRALSETERGRRKVTSAILTRNDSSVVEELNHLVALEAPEDEAGPLQSLRLRCIAHLRASRNAEAMADADAAIALLPNVKRRRADSAEPDEQPQADSTAGSPPTALQAHIWQLHGIACARCHRHEDAAASFARVLHLAALSDKRPSSPPGSSAILEYFVENAAKASAAALPFELYANPLVPTEIGRSNRLLTPAFVLVIRPRFTPWPLDIVAPVTHPSTGPETEHCTQIAFYCTFPGMPSDPHLCFVHHLPHLEALVLVHVRINGVVEFISNCVTAAWEMLSKVFVNQSPSGRSKADFHILASSWQREGRSVRAFEALVAERWREWEGARMRYAQKRYAEERRIAKARADLMKWTEDLGLGDCGTILLRANIDLESLQYLTDEDLIRMGIDSFGARRKLLGARRTQLEHEDLLRRVVKYEAEIERLVAQHEKDSTEFAMDSEALQVRLQMLNEQQSSSMASMYNDLRMRIDDQLQRRKRVAPRKDRRESVNSSVAEPGVYLYEQQDS</sequence>
<gene>
    <name evidence="4" type="ORF">AB1Y20_007611</name>
</gene>
<evidence type="ECO:0000313" key="5">
    <source>
        <dbReference type="Proteomes" id="UP001515480"/>
    </source>
</evidence>
<feature type="region of interest" description="Disordered" evidence="2">
    <location>
        <begin position="587"/>
        <end position="620"/>
    </location>
</feature>
<evidence type="ECO:0000313" key="4">
    <source>
        <dbReference type="EMBL" id="KAL1508013.1"/>
    </source>
</evidence>
<feature type="domain" description="SAM" evidence="3">
    <location>
        <begin position="459"/>
        <end position="522"/>
    </location>
</feature>
<proteinExistence type="predicted"/>
<comment type="caution">
    <text evidence="4">The sequence shown here is derived from an EMBL/GenBank/DDBJ whole genome shotgun (WGS) entry which is preliminary data.</text>
</comment>
<dbReference type="InterPro" id="IPR013761">
    <property type="entry name" value="SAM/pointed_sf"/>
</dbReference>
<dbReference type="Gene3D" id="1.10.150.50">
    <property type="entry name" value="Transcription Factor, Ets-1"/>
    <property type="match status" value="1"/>
</dbReference>
<feature type="region of interest" description="Disordered" evidence="2">
    <location>
        <begin position="1"/>
        <end position="96"/>
    </location>
</feature>
<evidence type="ECO:0000256" key="2">
    <source>
        <dbReference type="SAM" id="MobiDB-lite"/>
    </source>
</evidence>
<feature type="region of interest" description="Disordered" evidence="2">
    <location>
        <begin position="195"/>
        <end position="217"/>
    </location>
</feature>
<name>A0AB34IY79_PRYPA</name>
<accession>A0AB34IY79</accession>
<protein>
    <recommendedName>
        <fullName evidence="3">SAM domain-containing protein</fullName>
    </recommendedName>
</protein>
<dbReference type="AlphaFoldDB" id="A0AB34IY79"/>
<keyword evidence="1" id="KW-0175">Coiled coil</keyword>
<dbReference type="CDD" id="cd09487">
    <property type="entry name" value="SAM_superfamily"/>
    <property type="match status" value="1"/>
</dbReference>
<dbReference type="Pfam" id="PF07647">
    <property type="entry name" value="SAM_2"/>
    <property type="match status" value="1"/>
</dbReference>
<feature type="coiled-coil region" evidence="1">
    <location>
        <begin position="515"/>
        <end position="549"/>
    </location>
</feature>
<dbReference type="InterPro" id="IPR001660">
    <property type="entry name" value="SAM"/>
</dbReference>
<dbReference type="EMBL" id="JBGBPQ010000017">
    <property type="protein sequence ID" value="KAL1508013.1"/>
    <property type="molecule type" value="Genomic_DNA"/>
</dbReference>
<dbReference type="PROSITE" id="PS50105">
    <property type="entry name" value="SAM_DOMAIN"/>
    <property type="match status" value="1"/>
</dbReference>
<feature type="compositionally biased region" description="Low complexity" evidence="2">
    <location>
        <begin position="8"/>
        <end position="22"/>
    </location>
</feature>